<evidence type="ECO:0008006" key="4">
    <source>
        <dbReference type="Google" id="ProtNLM"/>
    </source>
</evidence>
<name>A0A9J7BKS5_9BACT</name>
<keyword evidence="1" id="KW-0812">Transmembrane</keyword>
<feature type="transmembrane region" description="Helical" evidence="1">
    <location>
        <begin position="26"/>
        <end position="46"/>
    </location>
</feature>
<accession>A0A9J7BKS5</accession>
<gene>
    <name evidence="2" type="ORF">MOP44_23285</name>
</gene>
<dbReference type="EMBL" id="CP093313">
    <property type="protein sequence ID" value="UWZ83476.1"/>
    <property type="molecule type" value="Genomic_DNA"/>
</dbReference>
<dbReference type="KEGG" id="orp:MOP44_23285"/>
<dbReference type="RefSeq" id="WP_260792811.1">
    <property type="nucleotide sequence ID" value="NZ_CP093313.1"/>
</dbReference>
<dbReference type="AlphaFoldDB" id="A0A9J7BKS5"/>
<evidence type="ECO:0000256" key="1">
    <source>
        <dbReference type="SAM" id="Phobius"/>
    </source>
</evidence>
<evidence type="ECO:0000313" key="2">
    <source>
        <dbReference type="EMBL" id="UWZ83476.1"/>
    </source>
</evidence>
<keyword evidence="1" id="KW-1133">Transmembrane helix</keyword>
<dbReference type="Proteomes" id="UP001059380">
    <property type="component" value="Chromosome"/>
</dbReference>
<evidence type="ECO:0000313" key="3">
    <source>
        <dbReference type="Proteomes" id="UP001059380"/>
    </source>
</evidence>
<proteinExistence type="predicted"/>
<protein>
    <recommendedName>
        <fullName evidence="4">YqaE/Pmp3 family membrane protein</fullName>
    </recommendedName>
</protein>
<sequence>MALAPTHLCTQCGSQVWPKTITPGSFLMELLLWLLFLVPGVIYSIWRIASRYKGCPVCGGKSCIPLGTPAANAIMAHLEVR</sequence>
<keyword evidence="1" id="KW-0472">Membrane</keyword>
<reference evidence="2" key="1">
    <citation type="submission" date="2021-04" db="EMBL/GenBank/DDBJ databases">
        <title>Phylogenetic analysis of Acidobacteriaceae.</title>
        <authorList>
            <person name="Qiu L."/>
            <person name="Zhang Q."/>
        </authorList>
    </citation>
    <scope>NUCLEOTIDE SEQUENCE</scope>
    <source>
        <strain evidence="2">DSM 25168</strain>
    </source>
</reference>
<keyword evidence="3" id="KW-1185">Reference proteome</keyword>
<organism evidence="2 3">
    <name type="scientific">Occallatibacter riparius</name>
    <dbReference type="NCBI Taxonomy" id="1002689"/>
    <lineage>
        <taxon>Bacteria</taxon>
        <taxon>Pseudomonadati</taxon>
        <taxon>Acidobacteriota</taxon>
        <taxon>Terriglobia</taxon>
        <taxon>Terriglobales</taxon>
        <taxon>Acidobacteriaceae</taxon>
        <taxon>Occallatibacter</taxon>
    </lineage>
</organism>